<evidence type="ECO:0000313" key="1">
    <source>
        <dbReference type="Proteomes" id="UP000095282"/>
    </source>
</evidence>
<name>A0A1I7TQB3_9PELO</name>
<dbReference type="STRING" id="1561998.A0A1I7TQB3"/>
<protein>
    <submittedName>
        <fullName evidence="2">Pyrin domain-containing protein</fullName>
    </submittedName>
</protein>
<dbReference type="AlphaFoldDB" id="A0A1I7TQB3"/>
<sequence>MEVLTSLRPEEVPHFREIIRKYNTGEQNVKVFAQKLVELLGPGRKKTPFILETRVESRGHAPIRFGDSLRRRRGGVQRVQERRCEDFGDRLDFFLLFFTFLN</sequence>
<proteinExistence type="predicted"/>
<dbReference type="WBParaSite" id="Csp11.Scaffold629.g10713.t1">
    <property type="protein sequence ID" value="Csp11.Scaffold629.g10713.t1"/>
    <property type="gene ID" value="Csp11.Scaffold629.g10713"/>
</dbReference>
<accession>A0A1I7TQB3</accession>
<organism evidence="1 2">
    <name type="scientific">Caenorhabditis tropicalis</name>
    <dbReference type="NCBI Taxonomy" id="1561998"/>
    <lineage>
        <taxon>Eukaryota</taxon>
        <taxon>Metazoa</taxon>
        <taxon>Ecdysozoa</taxon>
        <taxon>Nematoda</taxon>
        <taxon>Chromadorea</taxon>
        <taxon>Rhabditida</taxon>
        <taxon>Rhabditina</taxon>
        <taxon>Rhabditomorpha</taxon>
        <taxon>Rhabditoidea</taxon>
        <taxon>Rhabditidae</taxon>
        <taxon>Peloderinae</taxon>
        <taxon>Caenorhabditis</taxon>
    </lineage>
</organism>
<reference evidence="2" key="1">
    <citation type="submission" date="2016-11" db="UniProtKB">
        <authorList>
            <consortium name="WormBaseParasite"/>
        </authorList>
    </citation>
    <scope>IDENTIFICATION</scope>
</reference>
<evidence type="ECO:0000313" key="2">
    <source>
        <dbReference type="WBParaSite" id="Csp11.Scaffold629.g10713.t1"/>
    </source>
</evidence>
<dbReference type="eggNOG" id="ENOG502TJ09">
    <property type="taxonomic scope" value="Eukaryota"/>
</dbReference>
<keyword evidence="1" id="KW-1185">Reference proteome</keyword>
<dbReference type="Gene3D" id="1.20.1160.20">
    <property type="match status" value="1"/>
</dbReference>
<dbReference type="Proteomes" id="UP000095282">
    <property type="component" value="Unplaced"/>
</dbReference>